<dbReference type="SUPFAM" id="SSF52540">
    <property type="entry name" value="P-loop containing nucleoside triphosphate hydrolases"/>
    <property type="match status" value="1"/>
</dbReference>
<dbReference type="InterPro" id="IPR010230">
    <property type="entry name" value="FeS-cluster_ATPase_SufC"/>
</dbReference>
<evidence type="ECO:0000313" key="5">
    <source>
        <dbReference type="Proteomes" id="UP000006681"/>
    </source>
</evidence>
<dbReference type="PANTHER" id="PTHR43204">
    <property type="entry name" value="ABC TRANSPORTER I FAMILY MEMBER 6, CHLOROPLASTIC"/>
    <property type="match status" value="1"/>
</dbReference>
<protein>
    <submittedName>
        <fullName evidence="4">FeS assembly ATPase SufC</fullName>
    </submittedName>
</protein>
<dbReference type="Gene3D" id="3.40.50.300">
    <property type="entry name" value="P-loop containing nucleotide triphosphate hydrolases"/>
    <property type="match status" value="1"/>
</dbReference>
<dbReference type="InterPro" id="IPR017871">
    <property type="entry name" value="ABC_transporter-like_CS"/>
</dbReference>
<keyword evidence="5" id="KW-1185">Reference proteome</keyword>
<dbReference type="SMART" id="SM00382">
    <property type="entry name" value="AAA"/>
    <property type="match status" value="1"/>
</dbReference>
<dbReference type="PANTHER" id="PTHR43204:SF1">
    <property type="entry name" value="ABC TRANSPORTER I FAMILY MEMBER 6, CHLOROPLASTIC"/>
    <property type="match status" value="1"/>
</dbReference>
<proteinExistence type="predicted"/>
<dbReference type="EMBL" id="CP002100">
    <property type="protein sequence ID" value="ADN49647.1"/>
    <property type="molecule type" value="Genomic_DNA"/>
</dbReference>
<evidence type="ECO:0000259" key="3">
    <source>
        <dbReference type="PROSITE" id="PS50893"/>
    </source>
</evidence>
<keyword evidence="2" id="KW-0067">ATP-binding</keyword>
<dbReference type="KEGG" id="vdi:Vdis_0235"/>
<feature type="domain" description="ABC transporter" evidence="3">
    <location>
        <begin position="4"/>
        <end position="247"/>
    </location>
</feature>
<dbReference type="Pfam" id="PF00005">
    <property type="entry name" value="ABC_tran"/>
    <property type="match status" value="1"/>
</dbReference>
<dbReference type="eggNOG" id="arCOG04236">
    <property type="taxonomic scope" value="Archaea"/>
</dbReference>
<dbReference type="GO" id="GO:0016887">
    <property type="term" value="F:ATP hydrolysis activity"/>
    <property type="evidence" value="ECO:0007669"/>
    <property type="project" value="InterPro"/>
</dbReference>
<name>E1QT55_VULDI</name>
<organism evidence="4 5">
    <name type="scientific">Vulcanisaeta distributa (strain DSM 14429 / JCM 11212 / NBRC 100878 / IC-017)</name>
    <dbReference type="NCBI Taxonomy" id="572478"/>
    <lineage>
        <taxon>Archaea</taxon>
        <taxon>Thermoproteota</taxon>
        <taxon>Thermoprotei</taxon>
        <taxon>Thermoproteales</taxon>
        <taxon>Thermoproteaceae</taxon>
        <taxon>Vulcanisaeta</taxon>
    </lineage>
</organism>
<dbReference type="InterPro" id="IPR027417">
    <property type="entry name" value="P-loop_NTPase"/>
</dbReference>
<dbReference type="Proteomes" id="UP000006681">
    <property type="component" value="Chromosome"/>
</dbReference>
<dbReference type="InterPro" id="IPR003593">
    <property type="entry name" value="AAA+_ATPase"/>
</dbReference>
<dbReference type="AlphaFoldDB" id="E1QT55"/>
<dbReference type="PROSITE" id="PS50893">
    <property type="entry name" value="ABC_TRANSPORTER_2"/>
    <property type="match status" value="1"/>
</dbReference>
<dbReference type="HOGENOM" id="CLU_000604_48_1_2"/>
<evidence type="ECO:0000256" key="2">
    <source>
        <dbReference type="ARBA" id="ARBA00022840"/>
    </source>
</evidence>
<sequence length="254" mass="27671">MTRLEVINLSVEVDGKRILNNVNLTVESGEVVAIMGPNGSGKTTLFLTIAGHPRYNVVNGDIKLDGESILKLYPEERVQRGILLALQNPTPVPEVRLSTLITAMLNKKAGKRITDPPPPQVVAEMTKLTTELGLKPEHLSRGVHAGFSGGESKRAEMLQLLMYKPKVAMLDEPDSGLDVDGIAIIGRSIAKLAQEGTAILVTTHHAEILHYVKPTRVIVMAKGSVIHVGGEEVVKMIESMGYERFFKEVVKLNV</sequence>
<dbReference type="GO" id="GO:0005524">
    <property type="term" value="F:ATP binding"/>
    <property type="evidence" value="ECO:0007669"/>
    <property type="project" value="UniProtKB-KW"/>
</dbReference>
<gene>
    <name evidence="4" type="ordered locus">Vdis_0235</name>
</gene>
<dbReference type="PROSITE" id="PS00211">
    <property type="entry name" value="ABC_TRANSPORTER_1"/>
    <property type="match status" value="1"/>
</dbReference>
<reference evidence="5" key="2">
    <citation type="journal article" date="2010" name="Stand. Genomic Sci.">
        <title>Complete genome sequence of Vulcanisaeta distributa type strain (IC-017T).</title>
        <authorList>
            <person name="Mavromatis K."/>
            <person name="Sikorski J."/>
            <person name="Pabst E."/>
            <person name="Teshima H."/>
            <person name="Lapidus A."/>
            <person name="Lucas S."/>
            <person name="Nolan M."/>
            <person name="Glavina Del Rio T."/>
            <person name="Cheng J."/>
            <person name="Bruce D."/>
            <person name="Goodwin L."/>
            <person name="Pitluck S."/>
            <person name="Liolios K."/>
            <person name="Ivanova N."/>
            <person name="Mikhailova N."/>
            <person name="Pati A."/>
            <person name="Chen A."/>
            <person name="Palaniappan K."/>
            <person name="Land M."/>
            <person name="Hauser L."/>
            <person name="Chang Y."/>
            <person name="Jeffries C."/>
            <person name="Rohde M."/>
            <person name="Spring S."/>
            <person name="Goker M."/>
            <person name="Wirth R."/>
            <person name="Woyke T."/>
            <person name="Bristow J."/>
            <person name="Eisen J."/>
            <person name="Markowitz V."/>
            <person name="Hugenholtz P."/>
            <person name="Klenk H."/>
            <person name="Kyrpides N."/>
        </authorList>
    </citation>
    <scope>NUCLEOTIDE SEQUENCE [LARGE SCALE GENOMIC DNA]</scope>
    <source>
        <strain evidence="5">DSM 14429 / JCM 11212 / NBRC 100878 / IC-017</strain>
    </source>
</reference>
<keyword evidence="1" id="KW-0547">Nucleotide-binding</keyword>
<evidence type="ECO:0000313" key="4">
    <source>
        <dbReference type="EMBL" id="ADN49647.1"/>
    </source>
</evidence>
<dbReference type="InterPro" id="IPR003439">
    <property type="entry name" value="ABC_transporter-like_ATP-bd"/>
</dbReference>
<dbReference type="RefSeq" id="WP_013335372.1">
    <property type="nucleotide sequence ID" value="NC_014537.1"/>
</dbReference>
<dbReference type="OrthoDB" id="18492at2157"/>
<dbReference type="GeneID" id="9751152"/>
<dbReference type="CDD" id="cd03217">
    <property type="entry name" value="ABC_FeS_Assembly"/>
    <property type="match status" value="1"/>
</dbReference>
<accession>E1QT55</accession>
<evidence type="ECO:0000256" key="1">
    <source>
        <dbReference type="ARBA" id="ARBA00022741"/>
    </source>
</evidence>
<dbReference type="NCBIfam" id="TIGR01978">
    <property type="entry name" value="sufC"/>
    <property type="match status" value="1"/>
</dbReference>
<dbReference type="STRING" id="572478.Vdis_0235"/>
<reference evidence="4 5" key="1">
    <citation type="journal article" date="2010" name="Stand. Genomic Sci.">
        <title>Complete genome sequence of Vulcanisaeta distributa type strain (IC-017).</title>
        <authorList>
            <person name="Mavromatis K."/>
            <person name="Sikorski J."/>
            <person name="Pabst E."/>
            <person name="Teshima H."/>
            <person name="Lapidus A."/>
            <person name="Lucas S."/>
            <person name="Nolan M."/>
            <person name="Glavina Del Rio T."/>
            <person name="Cheng J.F."/>
            <person name="Bruce D."/>
            <person name="Goodwin L."/>
            <person name="Pitluck S."/>
            <person name="Liolios K."/>
            <person name="Ivanova N."/>
            <person name="Mikhailova N."/>
            <person name="Pati A."/>
            <person name="Chen A."/>
            <person name="Palaniappan K."/>
            <person name="Land M."/>
            <person name="Hauser L."/>
            <person name="Chang Y.J."/>
            <person name="Jeffries C.D."/>
            <person name="Rohde M."/>
            <person name="Spring S."/>
            <person name="Goker M."/>
            <person name="Wirth R."/>
            <person name="Woyke T."/>
            <person name="Bristow J."/>
            <person name="Eisen J.A."/>
            <person name="Markowitz V."/>
            <person name="Hugenholtz P."/>
            <person name="Klenk H.P."/>
            <person name="Kyrpides N.C."/>
        </authorList>
    </citation>
    <scope>NUCLEOTIDE SEQUENCE [LARGE SCALE GENOMIC DNA]</scope>
    <source>
        <strain evidence="5">DSM 14429 / JCM 11212 / NBRC 100878 / IC-017</strain>
    </source>
</reference>